<evidence type="ECO:0000259" key="3">
    <source>
        <dbReference type="Pfam" id="PF20695"/>
    </source>
</evidence>
<keyword evidence="6" id="KW-1185">Reference proteome</keyword>
<dbReference type="Pfam" id="PF01977">
    <property type="entry name" value="UbiD"/>
    <property type="match status" value="1"/>
</dbReference>
<evidence type="ECO:0000259" key="4">
    <source>
        <dbReference type="Pfam" id="PF20696"/>
    </source>
</evidence>
<dbReference type="RefSeq" id="WP_252582693.1">
    <property type="nucleotide sequence ID" value="NZ_CP071528.1"/>
</dbReference>
<dbReference type="SUPFAM" id="SSF143968">
    <property type="entry name" value="UbiD C-terminal domain-like"/>
    <property type="match status" value="1"/>
</dbReference>
<gene>
    <name evidence="5" type="ORF">J2N86_14480</name>
</gene>
<dbReference type="PANTHER" id="PTHR30108:SF21">
    <property type="entry name" value="4-HYDROXYBENZOATE DECARBOXYLASE"/>
    <property type="match status" value="1"/>
</dbReference>
<evidence type="ECO:0000259" key="2">
    <source>
        <dbReference type="Pfam" id="PF01977"/>
    </source>
</evidence>
<dbReference type="Pfam" id="PF20695">
    <property type="entry name" value="UbiD_N"/>
    <property type="match status" value="1"/>
</dbReference>
<protein>
    <submittedName>
        <fullName evidence="5">UbiD family decarboxylase</fullName>
    </submittedName>
</protein>
<comment type="similarity">
    <text evidence="1">Belongs to the UbiD family.</text>
</comment>
<feature type="domain" description="3-octaprenyl-4-hydroxybenzoate carboxy-lyase-like N-terminal" evidence="3">
    <location>
        <begin position="10"/>
        <end position="85"/>
    </location>
</feature>
<dbReference type="InterPro" id="IPR002830">
    <property type="entry name" value="UbiD"/>
</dbReference>
<geneLocation type="plasmid" evidence="5 6">
    <name>pLlyPCM2298_1</name>
</geneLocation>
<dbReference type="Gene3D" id="3.40.1670.10">
    <property type="entry name" value="UbiD C-terminal domain-like"/>
    <property type="match status" value="1"/>
</dbReference>
<dbReference type="InterPro" id="IPR049381">
    <property type="entry name" value="UbiD-like_C"/>
</dbReference>
<organism evidence="5 6">
    <name type="scientific">Legionella lytica</name>
    <dbReference type="NCBI Taxonomy" id="96232"/>
    <lineage>
        <taxon>Bacteria</taxon>
        <taxon>Pseudomonadati</taxon>
        <taxon>Pseudomonadota</taxon>
        <taxon>Gammaproteobacteria</taxon>
        <taxon>Legionellales</taxon>
        <taxon>Legionellaceae</taxon>
        <taxon>Legionella</taxon>
    </lineage>
</organism>
<dbReference type="InterPro" id="IPR048304">
    <property type="entry name" value="UbiD_Rift_dom"/>
</dbReference>
<dbReference type="Pfam" id="PF20696">
    <property type="entry name" value="UbiD_C"/>
    <property type="match status" value="1"/>
</dbReference>
<evidence type="ECO:0000313" key="6">
    <source>
        <dbReference type="Proteomes" id="UP001057474"/>
    </source>
</evidence>
<name>A0ABY4YCW1_9GAMM</name>
<proteinExistence type="inferred from homology"/>
<evidence type="ECO:0000256" key="1">
    <source>
        <dbReference type="ARBA" id="ARBA00010021"/>
    </source>
</evidence>
<dbReference type="SUPFAM" id="SSF50475">
    <property type="entry name" value="FMN-binding split barrel"/>
    <property type="match status" value="1"/>
</dbReference>
<feature type="domain" description="3-octaprenyl-4-hydroxybenzoate carboxy-lyase-like C-terminal" evidence="4">
    <location>
        <begin position="307"/>
        <end position="428"/>
    </location>
</feature>
<feature type="domain" description="3-octaprenyl-4-hydroxybenzoate carboxy-lyase-like Rift-related" evidence="2">
    <location>
        <begin position="99"/>
        <end position="296"/>
    </location>
</feature>
<dbReference type="NCBIfam" id="TIGR00148">
    <property type="entry name" value="UbiD family decarboxylase"/>
    <property type="match status" value="1"/>
</dbReference>
<evidence type="ECO:0000313" key="5">
    <source>
        <dbReference type="EMBL" id="USQ15445.1"/>
    </source>
</evidence>
<accession>A0ABY4YCW1</accession>
<dbReference type="InterPro" id="IPR049383">
    <property type="entry name" value="UbiD-like_N"/>
</dbReference>
<dbReference type="Proteomes" id="UP001057474">
    <property type="component" value="Plasmid pLlyPCM2298_1"/>
</dbReference>
<reference evidence="5" key="1">
    <citation type="submission" date="2021-03" db="EMBL/GenBank/DDBJ databases">
        <title>Legionella lytica PCM 2298.</title>
        <authorList>
            <person name="Koper P."/>
        </authorList>
    </citation>
    <scope>NUCLEOTIDE SEQUENCE</scope>
    <source>
        <strain evidence="5">PCM 2298</strain>
        <plasmid evidence="5">pLlyPCM2298_1</plasmid>
    </source>
</reference>
<keyword evidence="5" id="KW-0614">Plasmid</keyword>
<sequence length="478" mass="52471">MPFKDFREFIEALRKSGELIEVNRSIDLSADVGKALQKSASISGPAIQFNNNGTDFPLIGGLYNSRKKTLIAFQTNEASIFKKILHGLDNPIDPVLTNTAVTHEQIISDNEIDLSQFPIPKYSPSDGGQYITAGIAVSKDPETGIADIGNYRFQIISKNTMSFLAQPNHRLGKNLEKARKLGHKKYPIALVIGVDPVIAYTCQFQLQDDTNDFAVAGGLRGEAVVLTPCKTIDVEVPAYAEVVFELEIDLDELVFEGPLGEYTGYYTPGSMKPTARVKAITHRTNAYFQALLTGVPPTENHFLKQIPFEASFFKSMNKSFPTISNVAIPASGGVSFYIVIAIEPRFDGEARQAILAAMASNLRPKMVIAVNPDINIQDADQVTWATSFRMQPHKDIMIVESLPAGPLDPSILDDIPLDSRLASSVGIDATYPFGSLILTPETPLEKTTQNSGKLCFKVADIPGWQDYDFPELNTYEKS</sequence>
<dbReference type="EMBL" id="CP071528">
    <property type="protein sequence ID" value="USQ15445.1"/>
    <property type="molecule type" value="Genomic_DNA"/>
</dbReference>
<dbReference type="PANTHER" id="PTHR30108">
    <property type="entry name" value="3-OCTAPRENYL-4-HYDROXYBENZOATE CARBOXY-LYASE-RELATED"/>
    <property type="match status" value="1"/>
</dbReference>